<reference evidence="1 2" key="1">
    <citation type="submission" date="2024-01" db="EMBL/GenBank/DDBJ databases">
        <title>Genome assemblies of Stephania.</title>
        <authorList>
            <person name="Yang L."/>
        </authorList>
    </citation>
    <scope>NUCLEOTIDE SEQUENCE [LARGE SCALE GENOMIC DNA]</scope>
    <source>
        <strain evidence="1">QJT</strain>
        <tissue evidence="1">Leaf</tissue>
    </source>
</reference>
<protein>
    <submittedName>
        <fullName evidence="1">Uncharacterized protein</fullName>
    </submittedName>
</protein>
<organism evidence="1 2">
    <name type="scientific">Stephania japonica</name>
    <dbReference type="NCBI Taxonomy" id="461633"/>
    <lineage>
        <taxon>Eukaryota</taxon>
        <taxon>Viridiplantae</taxon>
        <taxon>Streptophyta</taxon>
        <taxon>Embryophyta</taxon>
        <taxon>Tracheophyta</taxon>
        <taxon>Spermatophyta</taxon>
        <taxon>Magnoliopsida</taxon>
        <taxon>Ranunculales</taxon>
        <taxon>Menispermaceae</taxon>
        <taxon>Menispermoideae</taxon>
        <taxon>Cissampelideae</taxon>
        <taxon>Stephania</taxon>
    </lineage>
</organism>
<dbReference type="Proteomes" id="UP001417504">
    <property type="component" value="Unassembled WGS sequence"/>
</dbReference>
<gene>
    <name evidence="1" type="ORF">Sjap_020205</name>
</gene>
<name>A0AAP0F096_9MAGN</name>
<accession>A0AAP0F096</accession>
<comment type="caution">
    <text evidence="1">The sequence shown here is derived from an EMBL/GenBank/DDBJ whole genome shotgun (WGS) entry which is preliminary data.</text>
</comment>
<proteinExistence type="predicted"/>
<evidence type="ECO:0000313" key="2">
    <source>
        <dbReference type="Proteomes" id="UP001417504"/>
    </source>
</evidence>
<dbReference type="AlphaFoldDB" id="A0AAP0F096"/>
<evidence type="ECO:0000313" key="1">
    <source>
        <dbReference type="EMBL" id="KAK9102951.1"/>
    </source>
</evidence>
<dbReference type="EMBL" id="JBBNAE010000008">
    <property type="protein sequence ID" value="KAK9102951.1"/>
    <property type="molecule type" value="Genomic_DNA"/>
</dbReference>
<keyword evidence="2" id="KW-1185">Reference proteome</keyword>
<sequence length="66" mass="7092">MAIGVTSDQSLVMATLHSGESGGAQCQNQEESNLSFNHFTGSIPSFPIFEKYVKSWIAIAAPFQGK</sequence>